<keyword evidence="1" id="KW-0238">DNA-binding</keyword>
<proteinExistence type="predicted"/>
<dbReference type="Gene3D" id="1.10.357.10">
    <property type="entry name" value="Tetracycline Repressor, domain 2"/>
    <property type="match status" value="1"/>
</dbReference>
<sequence>MATSKRLSKAERKREIMASASKQIIVKGFSNTTMEDVIAGTTMSKGGVYHYYKNTLDIFKDLMLEGLAYRNKIIQEHFDECQAGCETDFIVKQLVDKVLDDNELMPLYVEFLIEKRRNPELDSLFESLKEQSLVDLKRIIPIVPTVLKKKESYDMLTDVINGMILASNVLGARENFRANRILLERLFRLLFDK</sequence>
<gene>
    <name evidence="3" type="primary">yfiR</name>
    <name evidence="3" type="ORF">NCTC5386_01160</name>
</gene>
<dbReference type="AlphaFoldDB" id="A0A4U9XL61"/>
<dbReference type="EMBL" id="CABEHT010000001">
    <property type="protein sequence ID" value="VTS14094.1"/>
    <property type="molecule type" value="Genomic_DNA"/>
</dbReference>
<dbReference type="Proteomes" id="UP000394068">
    <property type="component" value="Unassembled WGS sequence"/>
</dbReference>
<dbReference type="Pfam" id="PF00440">
    <property type="entry name" value="TetR_N"/>
    <property type="match status" value="1"/>
</dbReference>
<organism evidence="3 4">
    <name type="scientific">Streptococcus pseudoporcinus</name>
    <dbReference type="NCBI Taxonomy" id="361101"/>
    <lineage>
        <taxon>Bacteria</taxon>
        <taxon>Bacillati</taxon>
        <taxon>Bacillota</taxon>
        <taxon>Bacilli</taxon>
        <taxon>Lactobacillales</taxon>
        <taxon>Streptococcaceae</taxon>
        <taxon>Streptococcus</taxon>
    </lineage>
</organism>
<dbReference type="RefSeq" id="WP_077323299.1">
    <property type="nucleotide sequence ID" value="NZ_CABEHT010000001.1"/>
</dbReference>
<dbReference type="InterPro" id="IPR001647">
    <property type="entry name" value="HTH_TetR"/>
</dbReference>
<evidence type="ECO:0000313" key="4">
    <source>
        <dbReference type="Proteomes" id="UP000394068"/>
    </source>
</evidence>
<dbReference type="InterPro" id="IPR009057">
    <property type="entry name" value="Homeodomain-like_sf"/>
</dbReference>
<accession>A0A4U9XL61</accession>
<dbReference type="GO" id="GO:0003677">
    <property type="term" value="F:DNA binding"/>
    <property type="evidence" value="ECO:0007669"/>
    <property type="project" value="UniProtKB-KW"/>
</dbReference>
<reference evidence="3 4" key="1">
    <citation type="submission" date="2019-05" db="EMBL/GenBank/DDBJ databases">
        <authorList>
            <consortium name="Pathogen Informatics"/>
        </authorList>
    </citation>
    <scope>NUCLEOTIDE SEQUENCE [LARGE SCALE GENOMIC DNA]</scope>
    <source>
        <strain evidence="3 4">NCTC5386</strain>
    </source>
</reference>
<feature type="domain" description="HTH tetR-type" evidence="2">
    <location>
        <begin position="16"/>
        <end position="61"/>
    </location>
</feature>
<name>A0A4U9XL61_9STRE</name>
<evidence type="ECO:0000256" key="1">
    <source>
        <dbReference type="ARBA" id="ARBA00023125"/>
    </source>
</evidence>
<protein>
    <submittedName>
        <fullName evidence="3">HTH-type transcriptional regulator yfiR</fullName>
    </submittedName>
</protein>
<dbReference type="SUPFAM" id="SSF46689">
    <property type="entry name" value="Homeodomain-like"/>
    <property type="match status" value="1"/>
</dbReference>
<evidence type="ECO:0000313" key="3">
    <source>
        <dbReference type="EMBL" id="VTS14094.1"/>
    </source>
</evidence>
<evidence type="ECO:0000259" key="2">
    <source>
        <dbReference type="Pfam" id="PF00440"/>
    </source>
</evidence>